<dbReference type="Gene3D" id="3.40.50.300">
    <property type="entry name" value="P-loop containing nucleotide triphosphate hydrolases"/>
    <property type="match status" value="1"/>
</dbReference>
<evidence type="ECO:0000259" key="4">
    <source>
        <dbReference type="Pfam" id="PF00009"/>
    </source>
</evidence>
<evidence type="ECO:0000256" key="1">
    <source>
        <dbReference type="ARBA" id="ARBA00022741"/>
    </source>
</evidence>
<dbReference type="SUPFAM" id="SSF52540">
    <property type="entry name" value="P-loop containing nucleoside triphosphate hydrolases"/>
    <property type="match status" value="1"/>
</dbReference>
<proteinExistence type="predicted"/>
<feature type="domain" description="Tr-type G" evidence="4">
    <location>
        <begin position="1"/>
        <end position="38"/>
    </location>
</feature>
<dbReference type="GO" id="GO:0003924">
    <property type="term" value="F:GTPase activity"/>
    <property type="evidence" value="ECO:0007669"/>
    <property type="project" value="InterPro"/>
</dbReference>
<dbReference type="GO" id="GO:0005525">
    <property type="term" value="F:GTP binding"/>
    <property type="evidence" value="ECO:0007669"/>
    <property type="project" value="UniProtKB-KW"/>
</dbReference>
<dbReference type="GO" id="GO:0032790">
    <property type="term" value="P:ribosome disassembly"/>
    <property type="evidence" value="ECO:0007669"/>
    <property type="project" value="TreeGrafter"/>
</dbReference>
<dbReference type="AlphaFoldDB" id="A0A377ZER8"/>
<organism evidence="5 6">
    <name type="scientific">Klebsiella pneumoniae subsp. pneumoniae</name>
    <dbReference type="NCBI Taxonomy" id="72407"/>
    <lineage>
        <taxon>Bacteria</taxon>
        <taxon>Pseudomonadati</taxon>
        <taxon>Pseudomonadota</taxon>
        <taxon>Gammaproteobacteria</taxon>
        <taxon>Enterobacterales</taxon>
        <taxon>Enterobacteriaceae</taxon>
        <taxon>Klebsiella/Raoultella group</taxon>
        <taxon>Klebsiella</taxon>
        <taxon>Klebsiella pneumoniae complex</taxon>
    </lineage>
</organism>
<keyword evidence="5" id="KW-0251">Elongation factor</keyword>
<evidence type="ECO:0000256" key="2">
    <source>
        <dbReference type="ARBA" id="ARBA00022917"/>
    </source>
</evidence>
<accession>A0A377ZER8</accession>
<protein>
    <submittedName>
        <fullName evidence="5">Translation elongation factor G</fullName>
    </submittedName>
</protein>
<gene>
    <name evidence="5" type="primary">fusA_3</name>
    <name evidence="5" type="ORF">NCTC9504_02479</name>
</gene>
<dbReference type="EMBL" id="UGMA01000005">
    <property type="protein sequence ID" value="STU67595.1"/>
    <property type="molecule type" value="Genomic_DNA"/>
</dbReference>
<evidence type="ECO:0000313" key="6">
    <source>
        <dbReference type="Proteomes" id="UP000254020"/>
    </source>
</evidence>
<name>A0A377ZER8_KLEPN</name>
<keyword evidence="3" id="KW-0342">GTP-binding</keyword>
<dbReference type="Pfam" id="PF00009">
    <property type="entry name" value="GTP_EFTU"/>
    <property type="match status" value="1"/>
</dbReference>
<evidence type="ECO:0000313" key="5">
    <source>
        <dbReference type="EMBL" id="STU67595.1"/>
    </source>
</evidence>
<sequence length="46" mass="5310">MVYDSVGGVQPQSETVWRQANKYHVPRLAFVNKMDRPGRTSSAWCR</sequence>
<reference evidence="5 6" key="1">
    <citation type="submission" date="2018-06" db="EMBL/GenBank/DDBJ databases">
        <authorList>
            <consortium name="Pathogen Informatics"/>
            <person name="Doyle S."/>
        </authorList>
    </citation>
    <scope>NUCLEOTIDE SEQUENCE [LARGE SCALE GENOMIC DNA]</scope>
    <source>
        <strain evidence="5 6">NCTC9504</strain>
    </source>
</reference>
<dbReference type="InterPro" id="IPR000795">
    <property type="entry name" value="T_Tr_GTP-bd_dom"/>
</dbReference>
<dbReference type="PANTHER" id="PTHR43261">
    <property type="entry name" value="TRANSLATION ELONGATION FACTOR G-RELATED"/>
    <property type="match status" value="1"/>
</dbReference>
<keyword evidence="1" id="KW-0547">Nucleotide-binding</keyword>
<evidence type="ECO:0000256" key="3">
    <source>
        <dbReference type="ARBA" id="ARBA00023134"/>
    </source>
</evidence>
<dbReference type="PANTHER" id="PTHR43261:SF1">
    <property type="entry name" value="RIBOSOME-RELEASING FACTOR 2, MITOCHONDRIAL"/>
    <property type="match status" value="1"/>
</dbReference>
<dbReference type="GO" id="GO:0003746">
    <property type="term" value="F:translation elongation factor activity"/>
    <property type="evidence" value="ECO:0007669"/>
    <property type="project" value="UniProtKB-KW"/>
</dbReference>
<keyword evidence="2" id="KW-0648">Protein biosynthesis</keyword>
<dbReference type="InterPro" id="IPR027417">
    <property type="entry name" value="P-loop_NTPase"/>
</dbReference>
<dbReference type="Proteomes" id="UP000254020">
    <property type="component" value="Unassembled WGS sequence"/>
</dbReference>